<reference evidence="14 15" key="1">
    <citation type="submission" date="2024-06" db="EMBL/GenBank/DDBJ databases">
        <title>Caproicibacterium argilliputei sp. nov, a novel caproic acid producing anaerobic bacterium isolated from pit mud.</title>
        <authorList>
            <person name="Xia S."/>
        </authorList>
    </citation>
    <scope>NUCLEOTIDE SEQUENCE [LARGE SCALE GENOMIC DNA]</scope>
    <source>
        <strain evidence="14 15">ZCY20-5</strain>
    </source>
</reference>
<evidence type="ECO:0000256" key="9">
    <source>
        <dbReference type="ARBA" id="ARBA00023239"/>
    </source>
</evidence>
<evidence type="ECO:0000313" key="14">
    <source>
        <dbReference type="EMBL" id="WOC33604.1"/>
    </source>
</evidence>
<comment type="pathway">
    <text evidence="2 11">Carbohydrate biosynthesis; gluconeogenesis.</text>
</comment>
<reference evidence="15" key="3">
    <citation type="submission" date="2024-06" db="EMBL/GenBank/DDBJ databases">
        <authorList>
            <person name="Zeng C."/>
        </authorList>
    </citation>
    <scope>NUCLEOTIDE SEQUENCE [LARGE SCALE GENOMIC DNA]</scope>
    <source>
        <strain evidence="15">ZCY20-5</strain>
    </source>
</reference>
<dbReference type="InterPro" id="IPR005131">
    <property type="entry name" value="Ser_deHydtase_bsu"/>
</dbReference>
<evidence type="ECO:0000256" key="1">
    <source>
        <dbReference type="ARBA" id="ARBA00001966"/>
    </source>
</evidence>
<comment type="catalytic activity">
    <reaction evidence="10 11 12">
        <text>L-serine = pyruvate + NH4(+)</text>
        <dbReference type="Rhea" id="RHEA:19169"/>
        <dbReference type="ChEBI" id="CHEBI:15361"/>
        <dbReference type="ChEBI" id="CHEBI:28938"/>
        <dbReference type="ChEBI" id="CHEBI:33384"/>
        <dbReference type="EC" id="4.3.1.17"/>
    </reaction>
</comment>
<comment type="similarity">
    <text evidence="3 11 12">Belongs to the iron-sulfur dependent L-serine dehydratase family.</text>
</comment>
<dbReference type="KEGG" id="carl:PXC00_06975"/>
<keyword evidence="7 11" id="KW-0408">Iron</keyword>
<proteinExistence type="inferred from homology"/>
<evidence type="ECO:0000259" key="13">
    <source>
        <dbReference type="PROSITE" id="PS51671"/>
    </source>
</evidence>
<dbReference type="Pfam" id="PF03315">
    <property type="entry name" value="SDH_beta"/>
    <property type="match status" value="1"/>
</dbReference>
<sequence length="222" mass="23559">MKLFDILGPVMIGPSSSHTAGAVKIGLVTRRLLGIAPKKADIKLHGSFASTGAGHGTDRAIVAGLLGMHPDDERIPNSFAVAKEQGLTFSFETVNLRGAHPNTAVLTVASGDGRTLEIEAASLGGGRIRVCRIDGIDTNFSGDCNTLVVHNLDQPGHVAQVATILAQRNVNIATMQLYRNVQGGYAVMVVECDQPIPSDLVDWLMTLDGIIKVSYMNVEDET</sequence>
<dbReference type="PIRSF" id="PIRSF036692">
    <property type="entry name" value="SDH_B"/>
    <property type="match status" value="1"/>
</dbReference>
<evidence type="ECO:0000256" key="2">
    <source>
        <dbReference type="ARBA" id="ARBA00004742"/>
    </source>
</evidence>
<name>A0AA97DB39_9FIRM</name>
<dbReference type="InterPro" id="IPR029009">
    <property type="entry name" value="ASB_dom_sf"/>
</dbReference>
<dbReference type="GO" id="GO:0006094">
    <property type="term" value="P:gluconeogenesis"/>
    <property type="evidence" value="ECO:0007669"/>
    <property type="project" value="UniProtKB-UniRule"/>
</dbReference>
<dbReference type="InterPro" id="IPR045865">
    <property type="entry name" value="ACT-like_dom_sf"/>
</dbReference>
<keyword evidence="6 11" id="KW-0479">Metal-binding</keyword>
<dbReference type="PROSITE" id="PS51671">
    <property type="entry name" value="ACT"/>
    <property type="match status" value="1"/>
</dbReference>
<protein>
    <recommendedName>
        <fullName evidence="11">L-serine deaminase</fullName>
    </recommendedName>
</protein>
<dbReference type="EMBL" id="CP135996">
    <property type="protein sequence ID" value="WOC33604.1"/>
    <property type="molecule type" value="Genomic_DNA"/>
</dbReference>
<comment type="cofactor">
    <cofactor evidence="1 12">
        <name>[4Fe-4S] cluster</name>
        <dbReference type="ChEBI" id="CHEBI:49883"/>
    </cofactor>
</comment>
<dbReference type="PANTHER" id="PTHR30182:SF12">
    <property type="entry name" value="L-SERINE DEHYDRATASE, BETA CHAIN-RELATED"/>
    <property type="match status" value="1"/>
</dbReference>
<dbReference type="Proteomes" id="UP001300604">
    <property type="component" value="Chromosome"/>
</dbReference>
<dbReference type="SUPFAM" id="SSF55021">
    <property type="entry name" value="ACT-like"/>
    <property type="match status" value="1"/>
</dbReference>
<evidence type="ECO:0000313" key="15">
    <source>
        <dbReference type="Proteomes" id="UP001300604"/>
    </source>
</evidence>
<dbReference type="SUPFAM" id="SSF143548">
    <property type="entry name" value="Serine metabolism enzymes domain"/>
    <property type="match status" value="1"/>
</dbReference>
<keyword evidence="5 11" id="KW-0004">4Fe-4S</keyword>
<dbReference type="Pfam" id="PF01842">
    <property type="entry name" value="ACT"/>
    <property type="match status" value="1"/>
</dbReference>
<dbReference type="Gene3D" id="3.30.1330.90">
    <property type="entry name" value="D-3-phosphoglycerate dehydrogenase, domain 3"/>
    <property type="match status" value="1"/>
</dbReference>
<dbReference type="RefSeq" id="WP_275845073.1">
    <property type="nucleotide sequence ID" value="NZ_CP135996.1"/>
</dbReference>
<evidence type="ECO:0000256" key="5">
    <source>
        <dbReference type="ARBA" id="ARBA00022485"/>
    </source>
</evidence>
<dbReference type="InterPro" id="IPR004643">
    <property type="entry name" value="Fe-S_L-Ser_bsu"/>
</dbReference>
<evidence type="ECO:0000256" key="8">
    <source>
        <dbReference type="ARBA" id="ARBA00023014"/>
    </source>
</evidence>
<evidence type="ECO:0000256" key="4">
    <source>
        <dbReference type="ARBA" id="ARBA00022432"/>
    </source>
</evidence>
<evidence type="ECO:0000256" key="6">
    <source>
        <dbReference type="ARBA" id="ARBA00022723"/>
    </source>
</evidence>
<accession>A0AA97DB39</accession>
<dbReference type="GO" id="GO:0051539">
    <property type="term" value="F:4 iron, 4 sulfur cluster binding"/>
    <property type="evidence" value="ECO:0007669"/>
    <property type="project" value="UniProtKB-UniRule"/>
</dbReference>
<evidence type="ECO:0000256" key="12">
    <source>
        <dbReference type="RuleBase" id="RU366059"/>
    </source>
</evidence>
<keyword evidence="8 11" id="KW-0411">Iron-sulfur</keyword>
<evidence type="ECO:0000256" key="11">
    <source>
        <dbReference type="PIRNR" id="PIRNR036692"/>
    </source>
</evidence>
<evidence type="ECO:0000256" key="3">
    <source>
        <dbReference type="ARBA" id="ARBA00008636"/>
    </source>
</evidence>
<feature type="domain" description="ACT" evidence="13">
    <location>
        <begin position="146"/>
        <end position="218"/>
    </location>
</feature>
<dbReference type="GO" id="GO:0003941">
    <property type="term" value="F:L-serine ammonia-lyase activity"/>
    <property type="evidence" value="ECO:0007669"/>
    <property type="project" value="UniProtKB-UniRule"/>
</dbReference>
<evidence type="ECO:0000256" key="7">
    <source>
        <dbReference type="ARBA" id="ARBA00023004"/>
    </source>
</evidence>
<dbReference type="PANTHER" id="PTHR30182">
    <property type="entry name" value="L-SERINE DEHYDRATASE"/>
    <property type="match status" value="1"/>
</dbReference>
<dbReference type="InterPro" id="IPR002912">
    <property type="entry name" value="ACT_dom"/>
</dbReference>
<keyword evidence="9 11" id="KW-0456">Lyase</keyword>
<keyword evidence="4 11" id="KW-0312">Gluconeogenesis</keyword>
<gene>
    <name evidence="14" type="primary">sdaAB</name>
    <name evidence="14" type="ORF">PXC00_06975</name>
</gene>
<dbReference type="InterPro" id="IPR051318">
    <property type="entry name" value="Fe-S_L-Ser"/>
</dbReference>
<dbReference type="Gene3D" id="3.30.70.260">
    <property type="match status" value="1"/>
</dbReference>
<dbReference type="AlphaFoldDB" id="A0AA97DB39"/>
<keyword evidence="15" id="KW-1185">Reference proteome</keyword>
<evidence type="ECO:0000256" key="10">
    <source>
        <dbReference type="ARBA" id="ARBA00049406"/>
    </source>
</evidence>
<dbReference type="NCBIfam" id="TIGR00719">
    <property type="entry name" value="sda_beta"/>
    <property type="match status" value="1"/>
</dbReference>
<reference evidence="15" key="2">
    <citation type="submission" date="2024-06" db="EMBL/GenBank/DDBJ databases">
        <title>Caproicibacterium argilliputei sp. nov, a novel caproic acid producing anaerobic bacterium isolated from pit mud.</title>
        <authorList>
            <person name="Zeng C."/>
        </authorList>
    </citation>
    <scope>NUCLEOTIDE SEQUENCE [LARGE SCALE GENOMIC DNA]</scope>
    <source>
        <strain evidence="15">ZCY20-5</strain>
    </source>
</reference>
<dbReference type="CDD" id="cd04879">
    <property type="entry name" value="ACT_3PGDH-like"/>
    <property type="match status" value="1"/>
</dbReference>
<dbReference type="GO" id="GO:0046872">
    <property type="term" value="F:metal ion binding"/>
    <property type="evidence" value="ECO:0007669"/>
    <property type="project" value="UniProtKB-UniRule"/>
</dbReference>
<organism evidence="14 15">
    <name type="scientific">Caproicibacterium argilliputei</name>
    <dbReference type="NCBI Taxonomy" id="3030016"/>
    <lineage>
        <taxon>Bacteria</taxon>
        <taxon>Bacillati</taxon>
        <taxon>Bacillota</taxon>
        <taxon>Clostridia</taxon>
        <taxon>Eubacteriales</taxon>
        <taxon>Oscillospiraceae</taxon>
        <taxon>Caproicibacterium</taxon>
    </lineage>
</organism>